<dbReference type="InterPro" id="IPR000639">
    <property type="entry name" value="Epox_hydrolase-like"/>
</dbReference>
<comment type="caution">
    <text evidence="3">The sequence shown here is derived from an EMBL/GenBank/DDBJ whole genome shotgun (WGS) entry which is preliminary data.</text>
</comment>
<dbReference type="SUPFAM" id="SSF53474">
    <property type="entry name" value="alpha/beta-Hydrolases"/>
    <property type="match status" value="1"/>
</dbReference>
<dbReference type="PRINTS" id="PR00111">
    <property type="entry name" value="ABHYDROLASE"/>
</dbReference>
<organism evidence="3 4">
    <name type="scientific">Porticoccus litoralis</name>
    <dbReference type="NCBI Taxonomy" id="434086"/>
    <lineage>
        <taxon>Bacteria</taxon>
        <taxon>Pseudomonadati</taxon>
        <taxon>Pseudomonadota</taxon>
        <taxon>Gammaproteobacteria</taxon>
        <taxon>Cellvibrionales</taxon>
        <taxon>Porticoccaceae</taxon>
        <taxon>Porticoccus</taxon>
    </lineage>
</organism>
<dbReference type="InterPro" id="IPR000073">
    <property type="entry name" value="AB_hydrolase_1"/>
</dbReference>
<dbReference type="PANTHER" id="PTHR46118">
    <property type="entry name" value="PROTEIN ABHD11"/>
    <property type="match status" value="1"/>
</dbReference>
<keyword evidence="4" id="KW-1185">Reference proteome</keyword>
<dbReference type="Gene3D" id="3.40.50.1820">
    <property type="entry name" value="alpha/beta hydrolase"/>
    <property type="match status" value="1"/>
</dbReference>
<name>A0AAW8B4R6_9GAMM</name>
<protein>
    <submittedName>
        <fullName evidence="3">Alpha/beta fold hydrolase</fullName>
    </submittedName>
</protein>
<proteinExistence type="predicted"/>
<dbReference type="InterPro" id="IPR029058">
    <property type="entry name" value="AB_hydrolase_fold"/>
</dbReference>
<evidence type="ECO:0000313" key="3">
    <source>
        <dbReference type="EMBL" id="MDP1521445.1"/>
    </source>
</evidence>
<dbReference type="Proteomes" id="UP001178354">
    <property type="component" value="Unassembled WGS sequence"/>
</dbReference>
<reference evidence="3" key="1">
    <citation type="journal article" date="2010" name="Int. J. Syst. Evol. Microbiol.">
        <title>Porticoccus litoralis gen. nov., sp. nov., a gammaproteobacterium isolated from the Yellow Sea.</title>
        <authorList>
            <person name="Oh H.M."/>
            <person name="Kim H."/>
            <person name="Kim K.M."/>
            <person name="Min G.S."/>
            <person name="Cho J.C."/>
        </authorList>
    </citation>
    <scope>NUCLEOTIDE SEQUENCE</scope>
    <source>
        <strain evidence="3">DSM 25064</strain>
    </source>
</reference>
<evidence type="ECO:0000259" key="2">
    <source>
        <dbReference type="Pfam" id="PF00561"/>
    </source>
</evidence>
<accession>A0AAW8B4R6</accession>
<gene>
    <name evidence="3" type="ORF">Q8A57_10735</name>
</gene>
<dbReference type="AlphaFoldDB" id="A0AAW8B4R6"/>
<sequence length="258" mass="28595">MKLNYQIQGAGAPVILMHGMFGSLSNLGLVGRALIDHYQVISVDLRNHGESPHAMEMDYPSMADDIVELMENLGIPKAHLLGHSMGGKVGMQVALNRPEKVDKLIVADIAPVDYTPDRHGGVLEGLKALAQARPTSRQQANELLAEHVEDSWVRAFLLKNLLRADDGHFDLRLYLEGILANYYDTLTLAPTGTPFNGPTLFIKGADSAYIQDKHRETVMRLFPNAQLKIINNAGHWLHAEKPDTFNRIVTQFLAGNRD</sequence>
<reference evidence="3" key="2">
    <citation type="submission" date="2023-08" db="EMBL/GenBank/DDBJ databases">
        <authorList>
            <person name="Luo J."/>
        </authorList>
    </citation>
    <scope>NUCLEOTIDE SEQUENCE</scope>
    <source>
        <strain evidence="3">DSM 25064</strain>
    </source>
</reference>
<keyword evidence="1 3" id="KW-0378">Hydrolase</keyword>
<evidence type="ECO:0000256" key="1">
    <source>
        <dbReference type="ARBA" id="ARBA00022801"/>
    </source>
</evidence>
<dbReference type="GO" id="GO:0016787">
    <property type="term" value="F:hydrolase activity"/>
    <property type="evidence" value="ECO:0007669"/>
    <property type="project" value="UniProtKB-KW"/>
</dbReference>
<dbReference type="EMBL" id="JAUUUU010000007">
    <property type="protein sequence ID" value="MDP1521445.1"/>
    <property type="molecule type" value="Genomic_DNA"/>
</dbReference>
<dbReference type="Pfam" id="PF00561">
    <property type="entry name" value="Abhydrolase_1"/>
    <property type="match status" value="1"/>
</dbReference>
<feature type="domain" description="AB hydrolase-1" evidence="2">
    <location>
        <begin position="13"/>
        <end position="242"/>
    </location>
</feature>
<dbReference type="PRINTS" id="PR00412">
    <property type="entry name" value="EPOXHYDRLASE"/>
</dbReference>
<dbReference type="RefSeq" id="WP_305171109.1">
    <property type="nucleotide sequence ID" value="NZ_JAUUUU010000007.1"/>
</dbReference>
<evidence type="ECO:0000313" key="4">
    <source>
        <dbReference type="Proteomes" id="UP001178354"/>
    </source>
</evidence>
<dbReference type="PANTHER" id="PTHR46118:SF4">
    <property type="entry name" value="PROTEIN ABHD11"/>
    <property type="match status" value="1"/>
</dbReference>